<organism evidence="6 7">
    <name type="scientific">Adhaeretor mobilis</name>
    <dbReference type="NCBI Taxonomy" id="1930276"/>
    <lineage>
        <taxon>Bacteria</taxon>
        <taxon>Pseudomonadati</taxon>
        <taxon>Planctomycetota</taxon>
        <taxon>Planctomycetia</taxon>
        <taxon>Pirellulales</taxon>
        <taxon>Lacipirellulaceae</taxon>
        <taxon>Adhaeretor</taxon>
    </lineage>
</organism>
<protein>
    <submittedName>
        <fullName evidence="6">Serine protease HhoB</fullName>
    </submittedName>
</protein>
<dbReference type="PRINTS" id="PR00834">
    <property type="entry name" value="PROTEASES2C"/>
</dbReference>
<feature type="domain" description="PDZ" evidence="5">
    <location>
        <begin position="394"/>
        <end position="479"/>
    </location>
</feature>
<feature type="region of interest" description="Disordered" evidence="3">
    <location>
        <begin position="354"/>
        <end position="390"/>
    </location>
</feature>
<keyword evidence="2" id="KW-0378">Hydrolase</keyword>
<dbReference type="InterPro" id="IPR001940">
    <property type="entry name" value="Peptidase_S1C"/>
</dbReference>
<dbReference type="SUPFAM" id="SSF50156">
    <property type="entry name" value="PDZ domain-like"/>
    <property type="match status" value="2"/>
</dbReference>
<name>A0A517MUU9_9BACT</name>
<keyword evidence="4" id="KW-0732">Signal</keyword>
<dbReference type="AlphaFoldDB" id="A0A517MUU9"/>
<dbReference type="EMBL" id="CP036263">
    <property type="protein sequence ID" value="QDS98661.1"/>
    <property type="molecule type" value="Genomic_DNA"/>
</dbReference>
<feature type="signal peptide" evidence="4">
    <location>
        <begin position="1"/>
        <end position="45"/>
    </location>
</feature>
<dbReference type="InterPro" id="IPR036034">
    <property type="entry name" value="PDZ_sf"/>
</dbReference>
<accession>A0A517MUU9</accession>
<feature type="chain" id="PRO_5021876600" evidence="4">
    <location>
        <begin position="46"/>
        <end position="496"/>
    </location>
</feature>
<dbReference type="Gene3D" id="2.40.10.120">
    <property type="match status" value="1"/>
</dbReference>
<dbReference type="Pfam" id="PF13180">
    <property type="entry name" value="PDZ_2"/>
    <property type="match status" value="1"/>
</dbReference>
<dbReference type="InterPro" id="IPR051201">
    <property type="entry name" value="Chloro_Bact_Ser_Proteases"/>
</dbReference>
<dbReference type="Gene3D" id="2.30.42.10">
    <property type="match status" value="2"/>
</dbReference>
<dbReference type="InterPro" id="IPR001478">
    <property type="entry name" value="PDZ"/>
</dbReference>
<dbReference type="PANTHER" id="PTHR43343">
    <property type="entry name" value="PEPTIDASE S12"/>
    <property type="match status" value="1"/>
</dbReference>
<sequence length="496" mass="52993" precursor="true">MLDSRLCDPLRTKFSRGPCRLGMSRLPIALSLLFCGAIAAGQARAASEARLTPVVRAVRNAGPSVVNIQGQKSVAATGEAGGPGVGTRQVNGMGTGVVIDPRGYILTNHHVVEGVRQINVTLSGGQTYTARVIAHDRETDLAVIRIRTPKPLPVLRIGTSSDLLTGESVVAVGNAFGYENTVTTGVISALHRNVQVNETQKYLDLIQTDASINPGNSGGPLLNIEGEMIGVNVAVRAGAQGIGFAIPVDKALDIATGLISIERLDRNWHGMTPLATNGLLGPVTLVKVSRDSPADTSGLQRGDEIQQIGSTLIVRPLDVERALLGRRSGESVPVQVRRSGRLVDVDLVLSRLPGRSSTRDASPPRGSGIIASKPVEFSSTPTEPNGSFSRSTWEKLGLELKSVSRSTLRKRGLPFQGGMQVVRVRSGSSAEKEGVVSGDILVRVHRWYTTNEQDVRYVMSRSESLAKTGTVRFDIVRGEERFFGHLAVGEKESSRR</sequence>
<dbReference type="KEGG" id="amob:HG15A2_19420"/>
<evidence type="ECO:0000256" key="3">
    <source>
        <dbReference type="SAM" id="MobiDB-lite"/>
    </source>
</evidence>
<dbReference type="InterPro" id="IPR009003">
    <property type="entry name" value="Peptidase_S1_PA"/>
</dbReference>
<dbReference type="GO" id="GO:0006508">
    <property type="term" value="P:proteolysis"/>
    <property type="evidence" value="ECO:0007669"/>
    <property type="project" value="UniProtKB-KW"/>
</dbReference>
<evidence type="ECO:0000256" key="1">
    <source>
        <dbReference type="ARBA" id="ARBA00022670"/>
    </source>
</evidence>
<dbReference type="PANTHER" id="PTHR43343:SF3">
    <property type="entry name" value="PROTEASE DO-LIKE 8, CHLOROPLASTIC"/>
    <property type="match status" value="1"/>
</dbReference>
<dbReference type="SMART" id="SM00228">
    <property type="entry name" value="PDZ"/>
    <property type="match status" value="2"/>
</dbReference>
<reference evidence="6 7" key="1">
    <citation type="submission" date="2019-02" db="EMBL/GenBank/DDBJ databases">
        <title>Deep-cultivation of Planctomycetes and their phenomic and genomic characterization uncovers novel biology.</title>
        <authorList>
            <person name="Wiegand S."/>
            <person name="Jogler M."/>
            <person name="Boedeker C."/>
            <person name="Pinto D."/>
            <person name="Vollmers J."/>
            <person name="Rivas-Marin E."/>
            <person name="Kohn T."/>
            <person name="Peeters S.H."/>
            <person name="Heuer A."/>
            <person name="Rast P."/>
            <person name="Oberbeckmann S."/>
            <person name="Bunk B."/>
            <person name="Jeske O."/>
            <person name="Meyerdierks A."/>
            <person name="Storesund J.E."/>
            <person name="Kallscheuer N."/>
            <person name="Luecker S."/>
            <person name="Lage O.M."/>
            <person name="Pohl T."/>
            <person name="Merkel B.J."/>
            <person name="Hornburger P."/>
            <person name="Mueller R.-W."/>
            <person name="Bruemmer F."/>
            <person name="Labrenz M."/>
            <person name="Spormann A.M."/>
            <person name="Op den Camp H."/>
            <person name="Overmann J."/>
            <person name="Amann R."/>
            <person name="Jetten M.S.M."/>
            <person name="Mascher T."/>
            <person name="Medema M.H."/>
            <person name="Devos D.P."/>
            <person name="Kaster A.-K."/>
            <person name="Ovreas L."/>
            <person name="Rohde M."/>
            <person name="Galperin M.Y."/>
            <person name="Jogler C."/>
        </authorList>
    </citation>
    <scope>NUCLEOTIDE SEQUENCE [LARGE SCALE GENOMIC DNA]</scope>
    <source>
        <strain evidence="6 7">HG15A2</strain>
    </source>
</reference>
<feature type="compositionally biased region" description="Polar residues" evidence="3">
    <location>
        <begin position="377"/>
        <end position="390"/>
    </location>
</feature>
<proteinExistence type="predicted"/>
<dbReference type="Proteomes" id="UP000319852">
    <property type="component" value="Chromosome"/>
</dbReference>
<evidence type="ECO:0000313" key="6">
    <source>
        <dbReference type="EMBL" id="QDS98661.1"/>
    </source>
</evidence>
<evidence type="ECO:0000313" key="7">
    <source>
        <dbReference type="Proteomes" id="UP000319852"/>
    </source>
</evidence>
<feature type="domain" description="PDZ" evidence="5">
    <location>
        <begin position="267"/>
        <end position="340"/>
    </location>
</feature>
<evidence type="ECO:0000259" key="5">
    <source>
        <dbReference type="SMART" id="SM00228"/>
    </source>
</evidence>
<dbReference type="SUPFAM" id="SSF50494">
    <property type="entry name" value="Trypsin-like serine proteases"/>
    <property type="match status" value="1"/>
</dbReference>
<evidence type="ECO:0000256" key="2">
    <source>
        <dbReference type="ARBA" id="ARBA00022801"/>
    </source>
</evidence>
<evidence type="ECO:0000256" key="4">
    <source>
        <dbReference type="SAM" id="SignalP"/>
    </source>
</evidence>
<keyword evidence="1 6" id="KW-0645">Protease</keyword>
<keyword evidence="7" id="KW-1185">Reference proteome</keyword>
<dbReference type="GO" id="GO:0004252">
    <property type="term" value="F:serine-type endopeptidase activity"/>
    <property type="evidence" value="ECO:0007669"/>
    <property type="project" value="InterPro"/>
</dbReference>
<gene>
    <name evidence="6" type="primary">hhoB</name>
    <name evidence="6" type="ORF">HG15A2_19420</name>
</gene>
<dbReference type="Pfam" id="PF13365">
    <property type="entry name" value="Trypsin_2"/>
    <property type="match status" value="1"/>
</dbReference>